<keyword evidence="2" id="KW-1185">Reference proteome</keyword>
<reference evidence="1 2" key="2">
    <citation type="submission" date="2019-01" db="EMBL/GenBank/DDBJ databases">
        <title>The decoding of complex shrimp genome reveals the adaptation for benthos swimmer, frequently molting mechanism and breeding impact on genome.</title>
        <authorList>
            <person name="Sun Y."/>
            <person name="Gao Y."/>
            <person name="Yu Y."/>
        </authorList>
    </citation>
    <scope>NUCLEOTIDE SEQUENCE [LARGE SCALE GENOMIC DNA]</scope>
    <source>
        <tissue evidence="1">Muscle</tissue>
    </source>
</reference>
<dbReference type="AlphaFoldDB" id="A0A423SHQ1"/>
<evidence type="ECO:0000313" key="1">
    <source>
        <dbReference type="EMBL" id="ROT63766.1"/>
    </source>
</evidence>
<dbReference type="PANTHER" id="PTHR21398:SF6">
    <property type="entry name" value="AGAP007094-PA"/>
    <property type="match status" value="1"/>
</dbReference>
<protein>
    <submittedName>
        <fullName evidence="1">Uncharacterized protein</fullName>
    </submittedName>
</protein>
<gene>
    <name evidence="1" type="ORF">C7M84_018328</name>
</gene>
<dbReference type="InterPro" id="IPR006631">
    <property type="entry name" value="DM4_12"/>
</dbReference>
<proteinExistence type="predicted"/>
<dbReference type="EMBL" id="QCYY01003382">
    <property type="protein sequence ID" value="ROT63766.1"/>
    <property type="molecule type" value="Genomic_DNA"/>
</dbReference>
<dbReference type="SMART" id="SM00718">
    <property type="entry name" value="DM4_12"/>
    <property type="match status" value="1"/>
</dbReference>
<sequence length="441" mass="48191">MDQGCARAIFNLLASAVHKRKCQSERERQVLAAAEAGRRVYKAGSRRAPGTVLRQREESKMAAVQRSAGITAVLVILAMASGAEALAVNEDPPKSANFEKLPKFERSLEIFPPFLSLSSLMAAFGRVECSSASSSLPVGFHPNPHCRFREADWLIGNGIWLPIAGDGKCLVQEVPLIRNLHERRFGIGQKPAYLEEVPSLGSAFYKRTDPSRQSGFVYLTPERRLTLPPESVLVLTPTLSLPMGRNLPFGYGASMTISIPFKILASSAAPTATPFFFRDAPVLCLRFVNLLLTFRSSLRPFLVYLSSSPPGTMSSENTWGIIEGLDDPSPGDLAGGHREVMYKVVEESLQSVGLDGKACLLRAICEMFELPLPNYGFIGELLDLFFSASRSANGKIRLWDYTKAELRSKGGQDCTPYHEACPYSFFEAPARSNSTGVGGSE</sequence>
<dbReference type="OrthoDB" id="6339724at2759"/>
<dbReference type="Pfam" id="PF07841">
    <property type="entry name" value="DM4_12"/>
    <property type="match status" value="1"/>
</dbReference>
<accession>A0A423SHQ1</accession>
<name>A0A423SHQ1_PENVA</name>
<organism evidence="1 2">
    <name type="scientific">Penaeus vannamei</name>
    <name type="common">Whiteleg shrimp</name>
    <name type="synonym">Litopenaeus vannamei</name>
    <dbReference type="NCBI Taxonomy" id="6689"/>
    <lineage>
        <taxon>Eukaryota</taxon>
        <taxon>Metazoa</taxon>
        <taxon>Ecdysozoa</taxon>
        <taxon>Arthropoda</taxon>
        <taxon>Crustacea</taxon>
        <taxon>Multicrustacea</taxon>
        <taxon>Malacostraca</taxon>
        <taxon>Eumalacostraca</taxon>
        <taxon>Eucarida</taxon>
        <taxon>Decapoda</taxon>
        <taxon>Dendrobranchiata</taxon>
        <taxon>Penaeoidea</taxon>
        <taxon>Penaeidae</taxon>
        <taxon>Penaeus</taxon>
    </lineage>
</organism>
<evidence type="ECO:0000313" key="2">
    <source>
        <dbReference type="Proteomes" id="UP000283509"/>
    </source>
</evidence>
<comment type="caution">
    <text evidence="1">The sequence shown here is derived from an EMBL/GenBank/DDBJ whole genome shotgun (WGS) entry which is preliminary data.</text>
</comment>
<dbReference type="Proteomes" id="UP000283509">
    <property type="component" value="Unassembled WGS sequence"/>
</dbReference>
<dbReference type="PANTHER" id="PTHR21398">
    <property type="entry name" value="AGAP007094-PA"/>
    <property type="match status" value="1"/>
</dbReference>
<reference evidence="1 2" key="1">
    <citation type="submission" date="2018-04" db="EMBL/GenBank/DDBJ databases">
        <authorList>
            <person name="Zhang X."/>
            <person name="Yuan J."/>
            <person name="Li F."/>
            <person name="Xiang J."/>
        </authorList>
    </citation>
    <scope>NUCLEOTIDE SEQUENCE [LARGE SCALE GENOMIC DNA]</scope>
    <source>
        <tissue evidence="1">Muscle</tissue>
    </source>
</reference>